<dbReference type="RefSeq" id="WP_290703543.1">
    <property type="nucleotide sequence ID" value="NZ_BAAAVS010000001.1"/>
</dbReference>
<dbReference type="PANTHER" id="PTHR30383:SF5">
    <property type="entry name" value="SGNH HYDROLASE-TYPE ESTERASE DOMAIN-CONTAINING PROTEIN"/>
    <property type="match status" value="1"/>
</dbReference>
<keyword evidence="3" id="KW-1185">Reference proteome</keyword>
<dbReference type="EMBL" id="BAAAVS010000001">
    <property type="protein sequence ID" value="GAA3023139.1"/>
    <property type="molecule type" value="Genomic_DNA"/>
</dbReference>
<feature type="domain" description="SGNH hydrolase-type esterase" evidence="1">
    <location>
        <begin position="85"/>
        <end position="264"/>
    </location>
</feature>
<dbReference type="Pfam" id="PF13472">
    <property type="entry name" value="Lipase_GDSL_2"/>
    <property type="match status" value="1"/>
</dbReference>
<sequence>MPSADSDEKADRLLRDVGATVVAAGASAAASYAAYSYLNSQAAHARQIIPHRTDNAPNGDGVYLPDGQGPIPYTRGMDVDLHLGVYGDSTAAGLGVDTAEETPGVQLVRNLVRETGKTVRYSNKAIVGATSKGLAAQIDASLIAKSRPDVAVILIGANDVTAVNRVRASARRLGQAVQLLVDAGAKVVVGTCPDLGVITAIPQPLRWVIRQYSLRLATAQRSAVRGHGGRGVPLADVLAKEFLARPEHMFSTDNYHPSAAGYALAASILLPEVLDAVGEWGGPLPNPPEVSEVAESRRLVNRLRRLLPSAFAR</sequence>
<comment type="caution">
    <text evidence="2">The sequence shown here is derived from an EMBL/GenBank/DDBJ whole genome shotgun (WGS) entry which is preliminary data.</text>
</comment>
<evidence type="ECO:0000259" key="1">
    <source>
        <dbReference type="Pfam" id="PF13472"/>
    </source>
</evidence>
<dbReference type="InterPro" id="IPR051532">
    <property type="entry name" value="Ester_Hydrolysis_Enzymes"/>
</dbReference>
<evidence type="ECO:0000313" key="3">
    <source>
        <dbReference type="Proteomes" id="UP001501035"/>
    </source>
</evidence>
<dbReference type="SUPFAM" id="SSF52266">
    <property type="entry name" value="SGNH hydrolase"/>
    <property type="match status" value="1"/>
</dbReference>
<dbReference type="Gene3D" id="3.40.50.1110">
    <property type="entry name" value="SGNH hydrolase"/>
    <property type="match status" value="1"/>
</dbReference>
<dbReference type="PANTHER" id="PTHR30383">
    <property type="entry name" value="THIOESTERASE 1/PROTEASE 1/LYSOPHOSPHOLIPASE L1"/>
    <property type="match status" value="1"/>
</dbReference>
<organism evidence="2 3">
    <name type="scientific">Gordonia defluvii</name>
    <dbReference type="NCBI Taxonomy" id="283718"/>
    <lineage>
        <taxon>Bacteria</taxon>
        <taxon>Bacillati</taxon>
        <taxon>Actinomycetota</taxon>
        <taxon>Actinomycetes</taxon>
        <taxon>Mycobacteriales</taxon>
        <taxon>Gordoniaceae</taxon>
        <taxon>Gordonia</taxon>
    </lineage>
</organism>
<dbReference type="CDD" id="cd01836">
    <property type="entry name" value="FeeA_FeeB_like"/>
    <property type="match status" value="1"/>
</dbReference>
<accession>A0ABN3Y974</accession>
<protein>
    <submittedName>
        <fullName evidence="2">SGNH/GDSL hydrolase family protein</fullName>
    </submittedName>
</protein>
<dbReference type="GO" id="GO:0016787">
    <property type="term" value="F:hydrolase activity"/>
    <property type="evidence" value="ECO:0007669"/>
    <property type="project" value="UniProtKB-KW"/>
</dbReference>
<gene>
    <name evidence="2" type="ORF">GCM10010528_01480</name>
</gene>
<evidence type="ECO:0000313" key="2">
    <source>
        <dbReference type="EMBL" id="GAA3023139.1"/>
    </source>
</evidence>
<name>A0ABN3Y974_9ACTN</name>
<dbReference type="Proteomes" id="UP001501035">
    <property type="component" value="Unassembled WGS sequence"/>
</dbReference>
<proteinExistence type="predicted"/>
<reference evidence="2 3" key="1">
    <citation type="journal article" date="2019" name="Int. J. Syst. Evol. Microbiol.">
        <title>The Global Catalogue of Microorganisms (GCM) 10K type strain sequencing project: providing services to taxonomists for standard genome sequencing and annotation.</title>
        <authorList>
            <consortium name="The Broad Institute Genomics Platform"/>
            <consortium name="The Broad Institute Genome Sequencing Center for Infectious Disease"/>
            <person name="Wu L."/>
            <person name="Ma J."/>
        </authorList>
    </citation>
    <scope>NUCLEOTIDE SEQUENCE [LARGE SCALE GENOMIC DNA]</scope>
    <source>
        <strain evidence="2 3">JCM 14234</strain>
    </source>
</reference>
<keyword evidence="2" id="KW-0378">Hydrolase</keyword>
<dbReference type="InterPro" id="IPR036514">
    <property type="entry name" value="SGNH_hydro_sf"/>
</dbReference>
<dbReference type="InterPro" id="IPR013830">
    <property type="entry name" value="SGNH_hydro"/>
</dbReference>